<dbReference type="PANTHER" id="PTHR11895">
    <property type="entry name" value="TRANSAMIDASE"/>
    <property type="match status" value="1"/>
</dbReference>
<dbReference type="GO" id="GO:0003824">
    <property type="term" value="F:catalytic activity"/>
    <property type="evidence" value="ECO:0007669"/>
    <property type="project" value="InterPro"/>
</dbReference>
<dbReference type="EMBL" id="JADJNC010000011">
    <property type="protein sequence ID" value="MBK7423107.1"/>
    <property type="molecule type" value="Genomic_DNA"/>
</dbReference>
<reference evidence="2" key="1">
    <citation type="submission" date="2020-10" db="EMBL/GenBank/DDBJ databases">
        <title>Connecting structure to function with the recovery of over 1000 high-quality activated sludge metagenome-assembled genomes encoding full-length rRNA genes using long-read sequencing.</title>
        <authorList>
            <person name="Singleton C.M."/>
            <person name="Petriglieri F."/>
            <person name="Kristensen J.M."/>
            <person name="Kirkegaard R.H."/>
            <person name="Michaelsen T.Y."/>
            <person name="Andersen M.H."/>
            <person name="Karst S.M."/>
            <person name="Dueholm M.S."/>
            <person name="Nielsen P.H."/>
            <person name="Albertsen M."/>
        </authorList>
    </citation>
    <scope>NUCLEOTIDE SEQUENCE</scope>
    <source>
        <strain evidence="2">EsbW_18-Q3-R4-48_MAXAC.044</strain>
    </source>
</reference>
<dbReference type="InterPro" id="IPR036928">
    <property type="entry name" value="AS_sf"/>
</dbReference>
<comment type="caution">
    <text evidence="2">The sequence shown here is derived from an EMBL/GenBank/DDBJ whole genome shotgun (WGS) entry which is preliminary data.</text>
</comment>
<dbReference type="Proteomes" id="UP000886602">
    <property type="component" value="Unassembled WGS sequence"/>
</dbReference>
<sequence length="235" mass="25094">MTSGCHAYEWNSHRCSSSLFEGTDPDVDRIVRAALNKLAGQGITLVPLDFPASIDAALGIANTLINYEMVLAVEAYLVKHGAPVNFDQMMEQSSSAMRRIVQRLALPPNRPSRSSYEEAISRQAMLIEDLQKLFVAQRITAIAFPPILISPPKIGDNGPFSVGGKSVPMYVAMARNTSLASCARMPSLVLPAGLTSNSLPVGIEFASISGRDSELIALALSLEGMLGIGPAPILQ</sequence>
<dbReference type="Pfam" id="PF01425">
    <property type="entry name" value="Amidase"/>
    <property type="match status" value="1"/>
</dbReference>
<name>A0A9D7I8G6_9RHOO</name>
<proteinExistence type="predicted"/>
<dbReference type="InterPro" id="IPR023631">
    <property type="entry name" value="Amidase_dom"/>
</dbReference>
<protein>
    <recommendedName>
        <fullName evidence="1">Amidase domain-containing protein</fullName>
    </recommendedName>
</protein>
<dbReference type="InterPro" id="IPR000120">
    <property type="entry name" value="Amidase"/>
</dbReference>
<dbReference type="AlphaFoldDB" id="A0A9D7I8G6"/>
<organism evidence="2 3">
    <name type="scientific">Candidatus Propionivibrio dominans</name>
    <dbReference type="NCBI Taxonomy" id="2954373"/>
    <lineage>
        <taxon>Bacteria</taxon>
        <taxon>Pseudomonadati</taxon>
        <taxon>Pseudomonadota</taxon>
        <taxon>Betaproteobacteria</taxon>
        <taxon>Rhodocyclales</taxon>
        <taxon>Rhodocyclaceae</taxon>
        <taxon>Propionivibrio</taxon>
    </lineage>
</organism>
<gene>
    <name evidence="2" type="ORF">IPJ48_08425</name>
</gene>
<dbReference type="PANTHER" id="PTHR11895:SF151">
    <property type="entry name" value="GLUTAMYL-TRNA(GLN) AMIDOTRANSFERASE SUBUNIT A"/>
    <property type="match status" value="1"/>
</dbReference>
<evidence type="ECO:0000259" key="1">
    <source>
        <dbReference type="Pfam" id="PF01425"/>
    </source>
</evidence>
<accession>A0A9D7I8G6</accession>
<evidence type="ECO:0000313" key="3">
    <source>
        <dbReference type="Proteomes" id="UP000886602"/>
    </source>
</evidence>
<dbReference type="SUPFAM" id="SSF75304">
    <property type="entry name" value="Amidase signature (AS) enzymes"/>
    <property type="match status" value="1"/>
</dbReference>
<evidence type="ECO:0000313" key="2">
    <source>
        <dbReference type="EMBL" id="MBK7423107.1"/>
    </source>
</evidence>
<feature type="domain" description="Amidase" evidence="1">
    <location>
        <begin position="21"/>
        <end position="215"/>
    </location>
</feature>
<dbReference type="Gene3D" id="3.90.1300.10">
    <property type="entry name" value="Amidase signature (AS) domain"/>
    <property type="match status" value="1"/>
</dbReference>